<organism evidence="2 3">
    <name type="scientific">Clostridium scatologenes</name>
    <dbReference type="NCBI Taxonomy" id="1548"/>
    <lineage>
        <taxon>Bacteria</taxon>
        <taxon>Bacillati</taxon>
        <taxon>Bacillota</taxon>
        <taxon>Clostridia</taxon>
        <taxon>Eubacteriales</taxon>
        <taxon>Clostridiaceae</taxon>
        <taxon>Clostridium</taxon>
    </lineage>
</organism>
<evidence type="ECO:0000313" key="2">
    <source>
        <dbReference type="EMBL" id="AKA67213.1"/>
    </source>
</evidence>
<dbReference type="Pfam" id="PF13304">
    <property type="entry name" value="AAA_21"/>
    <property type="match status" value="1"/>
</dbReference>
<dbReference type="PANTHER" id="PTHR32182:SF22">
    <property type="entry name" value="ATP-DEPENDENT ENDONUCLEASE, OLD FAMILY-RELATED"/>
    <property type="match status" value="1"/>
</dbReference>
<dbReference type="KEGG" id="csq:CSCA_0088"/>
<dbReference type="InterPro" id="IPR027417">
    <property type="entry name" value="P-loop_NTPase"/>
</dbReference>
<dbReference type="EMBL" id="CP009933">
    <property type="protein sequence ID" value="AKA67213.1"/>
    <property type="molecule type" value="Genomic_DNA"/>
</dbReference>
<dbReference type="GO" id="GO:0000731">
    <property type="term" value="P:DNA synthesis involved in DNA repair"/>
    <property type="evidence" value="ECO:0007669"/>
    <property type="project" value="TreeGrafter"/>
</dbReference>
<dbReference type="InterPro" id="IPR003959">
    <property type="entry name" value="ATPase_AAA_core"/>
</dbReference>
<dbReference type="AlphaFoldDB" id="A0A0E3M4P1"/>
<dbReference type="Proteomes" id="UP000033115">
    <property type="component" value="Chromosome"/>
</dbReference>
<keyword evidence="3" id="KW-1185">Reference proteome</keyword>
<dbReference type="GO" id="GO:0016887">
    <property type="term" value="F:ATP hydrolysis activity"/>
    <property type="evidence" value="ECO:0007669"/>
    <property type="project" value="InterPro"/>
</dbReference>
<dbReference type="SUPFAM" id="SSF52540">
    <property type="entry name" value="P-loop containing nucleoside triphosphate hydrolases"/>
    <property type="match status" value="1"/>
</dbReference>
<accession>A0A0E3M4P1</accession>
<dbReference type="STRING" id="1548.CSCA_0088"/>
<evidence type="ECO:0000259" key="1">
    <source>
        <dbReference type="Pfam" id="PF13304"/>
    </source>
</evidence>
<evidence type="ECO:0000313" key="3">
    <source>
        <dbReference type="Proteomes" id="UP000033115"/>
    </source>
</evidence>
<name>A0A0E3M4P1_CLOSL</name>
<dbReference type="GO" id="GO:0006302">
    <property type="term" value="P:double-strand break repair"/>
    <property type="evidence" value="ECO:0007669"/>
    <property type="project" value="TreeGrafter"/>
</dbReference>
<protein>
    <recommendedName>
        <fullName evidence="1">ATPase AAA-type core domain-containing protein</fullName>
    </recommendedName>
</protein>
<gene>
    <name evidence="2" type="ORF">CSCA_0088</name>
</gene>
<reference evidence="2 3" key="1">
    <citation type="journal article" date="2015" name="J. Biotechnol.">
        <title>Complete genome sequence of a malodorant-producing acetogen, Clostridium scatologenes ATCC 25775(T).</title>
        <authorList>
            <person name="Zhu Z."/>
            <person name="Guo T."/>
            <person name="Zheng H."/>
            <person name="Song T."/>
            <person name="Ouyang P."/>
            <person name="Xie J."/>
        </authorList>
    </citation>
    <scope>NUCLEOTIDE SEQUENCE [LARGE SCALE GENOMIC DNA]</scope>
    <source>
        <strain evidence="2 3">ATCC 25775</strain>
    </source>
</reference>
<dbReference type="Gene3D" id="3.40.50.300">
    <property type="entry name" value="P-loop containing nucleotide triphosphate hydrolases"/>
    <property type="match status" value="1"/>
</dbReference>
<proteinExistence type="predicted"/>
<feature type="domain" description="ATPase AAA-type core" evidence="1">
    <location>
        <begin position="401"/>
        <end position="525"/>
    </location>
</feature>
<dbReference type="PANTHER" id="PTHR32182">
    <property type="entry name" value="DNA REPLICATION AND REPAIR PROTEIN RECF"/>
    <property type="match status" value="1"/>
</dbReference>
<dbReference type="HOGENOM" id="CLU_029328_0_0_9"/>
<sequence>MELIYIWIEKFRNYEKKGVALSDKFSVKYNTETKRVNLKKNRNVSAFPEFISNISAIVGKNSVGKTNFLDLIGLRKPDRNKNNAEFEVRYKNRNKNKWGFLTNLDIESEIKNSIYFFIYYWGIDTLTGQDLFVVEGNDIESFSDIFEQHEEISDVYWRSKYWFAFICSYENDKFIYKYKVNEHLDYYKDTKEDKRYSDYVPEQDKYAIINFRNDFNELYYDQYQSMKDSDDSYIHIPRRSAYFNSKLLSYKIKTLHDIMQNSNRSMYKDKQYTIKIYFNSTKNDSFMDDEERLKLKHTFEKVHKKDKALIRILESYTRFFYFSFYNDKFCSEEDKNSCKKCLESLSIKKETLEEYIEYHKKAIEFITSSYKIDEKEYIIDYYNELVSVLQKNIDNITITEESIKFLLEEDSDVIKFTKLVQVIYDSRYEEPFSPFGNFFYKYKVYYLSDGEDAYLGLYASINEQIKLWTRSKEKFILLFDEPEIKMHPELSRNFINDLIKFLNIINKGNQKFQIILTTHSPFILSDIPKMNVVRIERCDDGRVKLDTNNLNTFGQNIHVMLRNDFFMQSTIGEFAKTQINKVVDFLKNDGKCSDNMTAEKAKYIIDNIGEPIVKHKLEKMYNEIFPNYEDKIKSLQVKLFAKQNIDKTVLITLKQQLEKTLEGINDTLQSEDEEND</sequence>
<dbReference type="RefSeq" id="WP_029162184.1">
    <property type="nucleotide sequence ID" value="NZ_CP009933.1"/>
</dbReference>
<dbReference type="GO" id="GO:0005524">
    <property type="term" value="F:ATP binding"/>
    <property type="evidence" value="ECO:0007669"/>
    <property type="project" value="InterPro"/>
</dbReference>